<dbReference type="AlphaFoldDB" id="A0A5E4QL95"/>
<evidence type="ECO:0000313" key="3">
    <source>
        <dbReference type="Proteomes" id="UP000324832"/>
    </source>
</evidence>
<dbReference type="Pfam" id="PF14726">
    <property type="entry name" value="RTTN_N"/>
    <property type="match status" value="1"/>
</dbReference>
<dbReference type="GO" id="GO:0036064">
    <property type="term" value="C:ciliary basal body"/>
    <property type="evidence" value="ECO:0007669"/>
    <property type="project" value="InterPro"/>
</dbReference>
<dbReference type="GO" id="GO:0007099">
    <property type="term" value="P:centriole replication"/>
    <property type="evidence" value="ECO:0007669"/>
    <property type="project" value="TreeGrafter"/>
</dbReference>
<dbReference type="Proteomes" id="UP000324832">
    <property type="component" value="Unassembled WGS sequence"/>
</dbReference>
<keyword evidence="3" id="KW-1185">Reference proteome</keyword>
<evidence type="ECO:0000259" key="1">
    <source>
        <dbReference type="Pfam" id="PF14726"/>
    </source>
</evidence>
<proteinExistence type="predicted"/>
<dbReference type="PANTHER" id="PTHR31691:SF1">
    <property type="entry name" value="ROTATIN"/>
    <property type="match status" value="1"/>
</dbReference>
<dbReference type="GO" id="GO:0005813">
    <property type="term" value="C:centrosome"/>
    <property type="evidence" value="ECO:0007669"/>
    <property type="project" value="InterPro"/>
</dbReference>
<feature type="domain" description="Rotatin N-terminal" evidence="1">
    <location>
        <begin position="32"/>
        <end position="130"/>
    </location>
</feature>
<dbReference type="GO" id="GO:0010457">
    <property type="term" value="P:centriole-centriole cohesion"/>
    <property type="evidence" value="ECO:0007669"/>
    <property type="project" value="TreeGrafter"/>
</dbReference>
<evidence type="ECO:0000313" key="2">
    <source>
        <dbReference type="EMBL" id="VVC99073.1"/>
    </source>
</evidence>
<accession>A0A5E4QL95</accession>
<dbReference type="GO" id="GO:0005814">
    <property type="term" value="C:centriole"/>
    <property type="evidence" value="ECO:0007669"/>
    <property type="project" value="TreeGrafter"/>
</dbReference>
<gene>
    <name evidence="2" type="ORF">LSINAPIS_LOCUS10015</name>
</gene>
<name>A0A5E4QL95_9NEOP</name>
<dbReference type="InterPro" id="IPR029249">
    <property type="entry name" value="Rotatin_N"/>
</dbReference>
<reference evidence="2 3" key="1">
    <citation type="submission" date="2017-07" db="EMBL/GenBank/DDBJ databases">
        <authorList>
            <person name="Talla V."/>
            <person name="Backstrom N."/>
        </authorList>
    </citation>
    <scope>NUCLEOTIDE SEQUENCE [LARGE SCALE GENOMIC DNA]</scope>
</reference>
<organism evidence="2 3">
    <name type="scientific">Leptidea sinapis</name>
    <dbReference type="NCBI Taxonomy" id="189913"/>
    <lineage>
        <taxon>Eukaryota</taxon>
        <taxon>Metazoa</taxon>
        <taxon>Ecdysozoa</taxon>
        <taxon>Arthropoda</taxon>
        <taxon>Hexapoda</taxon>
        <taxon>Insecta</taxon>
        <taxon>Pterygota</taxon>
        <taxon>Neoptera</taxon>
        <taxon>Endopterygota</taxon>
        <taxon>Lepidoptera</taxon>
        <taxon>Glossata</taxon>
        <taxon>Ditrysia</taxon>
        <taxon>Papilionoidea</taxon>
        <taxon>Pieridae</taxon>
        <taxon>Dismorphiinae</taxon>
        <taxon>Leptidea</taxon>
    </lineage>
</organism>
<dbReference type="EMBL" id="FZQP02003956">
    <property type="protein sequence ID" value="VVC99073.1"/>
    <property type="molecule type" value="Genomic_DNA"/>
</dbReference>
<dbReference type="PANTHER" id="PTHR31691">
    <property type="entry name" value="ROTATIN"/>
    <property type="match status" value="1"/>
</dbReference>
<dbReference type="GO" id="GO:0032053">
    <property type="term" value="P:ciliary basal body organization"/>
    <property type="evidence" value="ECO:0007669"/>
    <property type="project" value="TreeGrafter"/>
</dbReference>
<protein>
    <recommendedName>
        <fullName evidence="1">Rotatin N-terminal domain-containing protein</fullName>
    </recommendedName>
</protein>
<dbReference type="InterPro" id="IPR030791">
    <property type="entry name" value="Rotatin"/>
</dbReference>
<sequence>MTNIHGSSETVIMNHDDIISTYIKKLSHPLKEIRERSLQLLLNKLQFGWHLCDDLTKCCELIQAIVIWFDQQKTMHREALQVLLIIIKSKSGSFAVKQYDSRKLIEDLKKYRPIIDDNAQNIFEDVIETLQFMHTVDSEENITVPGIELNSVSSSECEINVLQCSKCNVQHSSEESYNERGHNNNQYEIFRSNGLNVYLFPWVLLSPSDLKTIVLIEDSLKLVKSTRRSCRFIRDVFLHDFPAEIFLNRPSIVNVEYENKEYCDKVNMELQNALGGSHSPLEDTLVALRQLPAPIYALNTCNTVLSILLKSVMKFDADSVHIETLKMKEFNTCLSLVEALIEFLLECVTESFWSADHSAKSQRDIAHKSCMLMQFKSKYRELQKLHTSMTCAVQFMRKQTKQNASDLLLSIRNSLPILQIHGNETFLKDMASVIVTKSKDLNFDEDNWSTARSIALVLMCHNMEWVRVEFYKILSDMVKSVLMGDDTQPDQEKCLTLICDVSILTEICCHGLSSCVKELDIADCLGIPTIDMTWGLVRLLFVKCPAVQLDAAHSLCCLLGILVFPANDSHVAMSCQVLSLVAWGGFALQELDAARRRVPSLPFAVTERVALPFAVSSYWQTSPNAEHDIVEWLLTSDRWRTCVRARWWWQLTAGRTLRESPRHIQGAGIPWPPTTHELLVLRSACVDFSCSKLLYVRIMSSSTVRPGEFDALRWENMKRFLTAAPTSGRDTLLLTSLVQFIIVYMDTVPKQAPMTWINSSFIGNDAVILSVLSRDKLYPGQSDTEDLDAIQLRIHIVKVVLRCVVLVEHKDVYSSRKMESLFKIVLTCLERVDVANFHVLGYLNVLLRCLRFCLHCRYLQLSEELLISSMAVMTRLLCKCGSGLSGTKGEASRLDIVLSLLALVNKSRSESVPVQIKLVAISLLI</sequence>